<reference evidence="1 2" key="2">
    <citation type="submission" date="2009-02" db="EMBL/GenBank/DDBJ databases">
        <title>Draft genome sequence of Clostridium methylpentosum (DSM 5476).</title>
        <authorList>
            <person name="Sudarsanam P."/>
            <person name="Ley R."/>
            <person name="Guruge J."/>
            <person name="Turnbaugh P.J."/>
            <person name="Mahowald M."/>
            <person name="Liep D."/>
            <person name="Gordon J."/>
        </authorList>
    </citation>
    <scope>NUCLEOTIDE SEQUENCE [LARGE SCALE GENOMIC DNA]</scope>
    <source>
        <strain evidence="1 2">DSM 5476</strain>
    </source>
</reference>
<dbReference type="STRING" id="537013.CLOSTMETH_01718"/>
<dbReference type="EMBL" id="ACEC01000058">
    <property type="protein sequence ID" value="EEG30649.1"/>
    <property type="molecule type" value="Genomic_DNA"/>
</dbReference>
<dbReference type="eggNOG" id="ENOG502ZM6J">
    <property type="taxonomic scope" value="Bacteria"/>
</dbReference>
<dbReference type="HOGENOM" id="CLU_2933167_0_0_9"/>
<accession>C0ECZ7</accession>
<sequence>MKIYAQKGSRLNDDDRLEIARLLIKAGYTVRIGREKKDGQGVYLNFVEYLGKGGQNGEEA</sequence>
<gene>
    <name evidence="1" type="ORF">CLOSTMETH_01718</name>
</gene>
<evidence type="ECO:0000313" key="2">
    <source>
        <dbReference type="Proteomes" id="UP000003340"/>
    </source>
</evidence>
<dbReference type="AlphaFoldDB" id="C0ECZ7"/>
<proteinExistence type="predicted"/>
<keyword evidence="2" id="KW-1185">Reference proteome</keyword>
<dbReference type="Proteomes" id="UP000003340">
    <property type="component" value="Unassembled WGS sequence"/>
</dbReference>
<reference evidence="1 2" key="1">
    <citation type="submission" date="2009-01" db="EMBL/GenBank/DDBJ databases">
        <authorList>
            <person name="Fulton L."/>
            <person name="Clifton S."/>
            <person name="Fulton B."/>
            <person name="Xu J."/>
            <person name="Minx P."/>
            <person name="Pepin K.H."/>
            <person name="Johnson M."/>
            <person name="Bhonagiri V."/>
            <person name="Nash W.E."/>
            <person name="Mardis E.R."/>
            <person name="Wilson R.K."/>
        </authorList>
    </citation>
    <scope>NUCLEOTIDE SEQUENCE [LARGE SCALE GENOMIC DNA]</scope>
    <source>
        <strain evidence="1 2">DSM 5476</strain>
    </source>
</reference>
<name>C0ECZ7_9FIRM</name>
<organism evidence="1 2">
    <name type="scientific">[Clostridium] methylpentosum DSM 5476</name>
    <dbReference type="NCBI Taxonomy" id="537013"/>
    <lineage>
        <taxon>Bacteria</taxon>
        <taxon>Bacillati</taxon>
        <taxon>Bacillota</taxon>
        <taxon>Clostridia</taxon>
        <taxon>Eubacteriales</taxon>
        <taxon>Oscillospiraceae</taxon>
        <taxon>Oscillospiraceae incertae sedis</taxon>
    </lineage>
</organism>
<evidence type="ECO:0000313" key="1">
    <source>
        <dbReference type="EMBL" id="EEG30649.1"/>
    </source>
</evidence>
<comment type="caution">
    <text evidence="1">The sequence shown here is derived from an EMBL/GenBank/DDBJ whole genome shotgun (WGS) entry which is preliminary data.</text>
</comment>
<protein>
    <submittedName>
        <fullName evidence="1">Uncharacterized protein</fullName>
    </submittedName>
</protein>